<evidence type="ECO:0000256" key="6">
    <source>
        <dbReference type="ARBA" id="ARBA00022741"/>
    </source>
</evidence>
<dbReference type="Pfam" id="PF08376">
    <property type="entry name" value="NIT"/>
    <property type="match status" value="1"/>
</dbReference>
<dbReference type="KEGG" id="ccin:107273301"/>
<gene>
    <name evidence="18" type="primary">LOC107273301</name>
</gene>
<keyword evidence="4 15" id="KW-0812">Transmembrane</keyword>
<dbReference type="PANTHER" id="PTHR11920">
    <property type="entry name" value="GUANYLYL CYCLASE"/>
    <property type="match status" value="1"/>
</dbReference>
<evidence type="ECO:0000256" key="12">
    <source>
        <dbReference type="ARBA" id="ARBA00023239"/>
    </source>
</evidence>
<evidence type="ECO:0000256" key="2">
    <source>
        <dbReference type="ARBA" id="ARBA00004479"/>
    </source>
</evidence>
<sequence length="670" mass="76321">MNVTLPNIFYGIKLLEERRNRFRLPRASIMKLSIADQPRSRRISIGTKTETTEIMNEVGVRMGCFRVNPGSREGRRLYLIQMILLPFVPIIALIAQSCHNMASASRALRYAEYTKQQISLTVELGRLLVAFQKERAESALYIIGKNENWTSLNDTFSRTNDVLRNINRTMSNDDSTGGMLLHLANFSYIRNEIIEMAIENSSVKGEIAERTTSWYVNVNHYILEQISRRIGETATGDTWRLMIAYKYILQAIEHLTISIVYGLQKYSSGHLLIPGLMSYVEHDTLAHEYLNAINHFAPNLTKKTEQSDVYGLMMDSRRHIYTNEMGPFDKINTVNNYYTIMEDYVHLLRNCESELQEAIRQQLYVEMRSASSQQAALIAILVLILIISPIIILLVRNATMTIQKFADTLVLRAHELRCEKGKSDRLLYQMLPPAVVRQLKQQRQVPAENFDSVTIYFSDIVGFTKLSAKSTPMEVVNLLNTLYRLFDSRIRKYDVYKVETIGDAYMVVSGLPQRNGSRHVAEIATMSLDLLAGIRCYVIPHKPEEKLEIRIGINTGPCVAGIVGTTMPRYCLFGDTINTASRMESTGEAMKIHISQSTKEALDLLGGYTTELRGSMEVKGKGLMNTYWLTGKDCTPEIQMDYEDMQIASDDIINPEFLQIISSDNEIFYS</sequence>
<keyword evidence="8" id="KW-0342">GTP-binding</keyword>
<evidence type="ECO:0000256" key="4">
    <source>
        <dbReference type="ARBA" id="ARBA00022692"/>
    </source>
</evidence>
<feature type="domain" description="Guanylate cyclase" evidence="16">
    <location>
        <begin position="454"/>
        <end position="584"/>
    </location>
</feature>
<evidence type="ECO:0000256" key="7">
    <source>
        <dbReference type="ARBA" id="ARBA00022989"/>
    </source>
</evidence>
<dbReference type="GO" id="GO:0035556">
    <property type="term" value="P:intracellular signal transduction"/>
    <property type="evidence" value="ECO:0007669"/>
    <property type="project" value="InterPro"/>
</dbReference>
<evidence type="ECO:0000256" key="11">
    <source>
        <dbReference type="ARBA" id="ARBA00023180"/>
    </source>
</evidence>
<keyword evidence="13" id="KW-0141">cGMP biosynthesis</keyword>
<dbReference type="FunFam" id="3.30.70.1230:FF:000019">
    <property type="entry name" value="Guanylate cyclase"/>
    <property type="match status" value="1"/>
</dbReference>
<dbReference type="GO" id="GO:0004383">
    <property type="term" value="F:guanylate cyclase activity"/>
    <property type="evidence" value="ECO:0007669"/>
    <property type="project" value="UniProtKB-EC"/>
</dbReference>
<dbReference type="GO" id="GO:0007168">
    <property type="term" value="P:receptor guanylyl cyclase signaling pathway"/>
    <property type="evidence" value="ECO:0007669"/>
    <property type="project" value="TreeGrafter"/>
</dbReference>
<keyword evidence="11" id="KW-0325">Glycoprotein</keyword>
<dbReference type="SUPFAM" id="SSF55073">
    <property type="entry name" value="Nucleotide cyclase"/>
    <property type="match status" value="1"/>
</dbReference>
<evidence type="ECO:0000256" key="10">
    <source>
        <dbReference type="ARBA" id="ARBA00023170"/>
    </source>
</evidence>
<dbReference type="PROSITE" id="PS00452">
    <property type="entry name" value="GUANYLATE_CYCLASE_1"/>
    <property type="match status" value="1"/>
</dbReference>
<evidence type="ECO:0000256" key="15">
    <source>
        <dbReference type="SAM" id="Phobius"/>
    </source>
</evidence>
<evidence type="ECO:0000313" key="18">
    <source>
        <dbReference type="RefSeq" id="XP_015606850.1"/>
    </source>
</evidence>
<keyword evidence="9 15" id="KW-0472">Membrane</keyword>
<dbReference type="Gene3D" id="3.30.70.1230">
    <property type="entry name" value="Nucleotide cyclase"/>
    <property type="match status" value="1"/>
</dbReference>
<keyword evidence="6" id="KW-0547">Nucleotide-binding</keyword>
<dbReference type="Gene3D" id="6.10.250.780">
    <property type="match status" value="1"/>
</dbReference>
<name>A0AAJ7CC22_CEPCN</name>
<evidence type="ECO:0000256" key="14">
    <source>
        <dbReference type="RuleBase" id="RU000405"/>
    </source>
</evidence>
<dbReference type="Proteomes" id="UP000694920">
    <property type="component" value="Unplaced"/>
</dbReference>
<evidence type="ECO:0000256" key="13">
    <source>
        <dbReference type="ARBA" id="ARBA00023293"/>
    </source>
</evidence>
<keyword evidence="5" id="KW-0732">Signal</keyword>
<feature type="transmembrane region" description="Helical" evidence="15">
    <location>
        <begin position="375"/>
        <end position="395"/>
    </location>
</feature>
<dbReference type="InterPro" id="IPR001054">
    <property type="entry name" value="A/G_cyclase"/>
</dbReference>
<dbReference type="CDD" id="cd07302">
    <property type="entry name" value="CHD"/>
    <property type="match status" value="1"/>
</dbReference>
<dbReference type="GeneID" id="107273301"/>
<dbReference type="PANTHER" id="PTHR11920:SF501">
    <property type="entry name" value="GUANYLATE CYCLASE 32E"/>
    <property type="match status" value="1"/>
</dbReference>
<evidence type="ECO:0000256" key="5">
    <source>
        <dbReference type="ARBA" id="ARBA00022729"/>
    </source>
</evidence>
<dbReference type="SMART" id="SM00044">
    <property type="entry name" value="CYCc"/>
    <property type="match status" value="1"/>
</dbReference>
<dbReference type="InterPro" id="IPR013587">
    <property type="entry name" value="Nitrate/nitrite_sensing"/>
</dbReference>
<dbReference type="RefSeq" id="XP_015606850.1">
    <property type="nucleotide sequence ID" value="XM_015751364.2"/>
</dbReference>
<keyword evidence="10" id="KW-0675">Receptor</keyword>
<keyword evidence="12 14" id="KW-0456">Lyase</keyword>
<evidence type="ECO:0000256" key="3">
    <source>
        <dbReference type="ARBA" id="ARBA00012202"/>
    </source>
</evidence>
<dbReference type="GO" id="GO:0001653">
    <property type="term" value="F:peptide receptor activity"/>
    <property type="evidence" value="ECO:0007669"/>
    <property type="project" value="TreeGrafter"/>
</dbReference>
<dbReference type="PROSITE" id="PS50125">
    <property type="entry name" value="GUANYLATE_CYCLASE_2"/>
    <property type="match status" value="1"/>
</dbReference>
<dbReference type="AlphaFoldDB" id="A0AAJ7CC22"/>
<dbReference type="GO" id="GO:0005525">
    <property type="term" value="F:GTP binding"/>
    <property type="evidence" value="ECO:0007669"/>
    <property type="project" value="UniProtKB-KW"/>
</dbReference>
<dbReference type="InterPro" id="IPR050401">
    <property type="entry name" value="Cyclic_nucleotide_synthase"/>
</dbReference>
<dbReference type="GO" id="GO:0004016">
    <property type="term" value="F:adenylate cyclase activity"/>
    <property type="evidence" value="ECO:0007669"/>
    <property type="project" value="TreeGrafter"/>
</dbReference>
<comment type="subcellular location">
    <subcellularLocation>
        <location evidence="2">Membrane</location>
        <topology evidence="2">Single-pass type I membrane protein</topology>
    </subcellularLocation>
</comment>
<evidence type="ECO:0000256" key="8">
    <source>
        <dbReference type="ARBA" id="ARBA00023134"/>
    </source>
</evidence>
<evidence type="ECO:0000256" key="9">
    <source>
        <dbReference type="ARBA" id="ARBA00023136"/>
    </source>
</evidence>
<evidence type="ECO:0000259" key="16">
    <source>
        <dbReference type="PROSITE" id="PS50125"/>
    </source>
</evidence>
<comment type="similarity">
    <text evidence="14">Belongs to the adenylyl cyclase class-4/guanylyl cyclase family.</text>
</comment>
<accession>A0AAJ7CC22</accession>
<protein>
    <recommendedName>
        <fullName evidence="3">guanylate cyclase</fullName>
        <ecNumber evidence="3">4.6.1.2</ecNumber>
    </recommendedName>
</protein>
<keyword evidence="7 15" id="KW-1133">Transmembrane helix</keyword>
<reference evidence="18" key="1">
    <citation type="submission" date="2025-08" db="UniProtKB">
        <authorList>
            <consortium name="RefSeq"/>
        </authorList>
    </citation>
    <scope>IDENTIFICATION</scope>
</reference>
<dbReference type="Pfam" id="PF00211">
    <property type="entry name" value="Guanylate_cyc"/>
    <property type="match status" value="1"/>
</dbReference>
<evidence type="ECO:0000256" key="1">
    <source>
        <dbReference type="ARBA" id="ARBA00001436"/>
    </source>
</evidence>
<evidence type="ECO:0000313" key="17">
    <source>
        <dbReference type="Proteomes" id="UP000694920"/>
    </source>
</evidence>
<proteinExistence type="inferred from homology"/>
<organism evidence="17 18">
    <name type="scientific">Cephus cinctus</name>
    <name type="common">Wheat stem sawfly</name>
    <dbReference type="NCBI Taxonomy" id="211228"/>
    <lineage>
        <taxon>Eukaryota</taxon>
        <taxon>Metazoa</taxon>
        <taxon>Ecdysozoa</taxon>
        <taxon>Arthropoda</taxon>
        <taxon>Hexapoda</taxon>
        <taxon>Insecta</taxon>
        <taxon>Pterygota</taxon>
        <taxon>Neoptera</taxon>
        <taxon>Endopterygota</taxon>
        <taxon>Hymenoptera</taxon>
        <taxon>Cephoidea</taxon>
        <taxon>Cephidae</taxon>
        <taxon>Cephus</taxon>
    </lineage>
</organism>
<dbReference type="EC" id="4.6.1.2" evidence="3"/>
<keyword evidence="17" id="KW-1185">Reference proteome</keyword>
<dbReference type="GO" id="GO:0005886">
    <property type="term" value="C:plasma membrane"/>
    <property type="evidence" value="ECO:0007669"/>
    <property type="project" value="TreeGrafter"/>
</dbReference>
<comment type="catalytic activity">
    <reaction evidence="1">
        <text>GTP = 3',5'-cyclic GMP + diphosphate</text>
        <dbReference type="Rhea" id="RHEA:13665"/>
        <dbReference type="ChEBI" id="CHEBI:33019"/>
        <dbReference type="ChEBI" id="CHEBI:37565"/>
        <dbReference type="ChEBI" id="CHEBI:57746"/>
        <dbReference type="EC" id="4.6.1.2"/>
    </reaction>
</comment>
<dbReference type="InterPro" id="IPR018297">
    <property type="entry name" value="A/G_cyclase_CS"/>
</dbReference>
<dbReference type="InterPro" id="IPR029787">
    <property type="entry name" value="Nucleotide_cyclase"/>
</dbReference>